<dbReference type="InterPro" id="IPR012337">
    <property type="entry name" value="RNaseH-like_sf"/>
</dbReference>
<proteinExistence type="predicted"/>
<reference evidence="2 3" key="1">
    <citation type="submission" date="2023-04" db="EMBL/GenBank/DDBJ databases">
        <title>Spirochaete genome identified in red abalone sample constitutes a novel genus.</title>
        <authorList>
            <person name="Sharma S.P."/>
            <person name="Purcell C.M."/>
            <person name="Hyde J.R."/>
            <person name="Severin A.J."/>
        </authorList>
    </citation>
    <scope>NUCLEOTIDE SEQUENCE [LARGE SCALE GENOMIC DNA]</scope>
    <source>
        <strain evidence="2 3">SP-2023</strain>
    </source>
</reference>
<name>A0ABY8MHG3_9SPIO</name>
<dbReference type="Gene3D" id="3.30.420.10">
    <property type="entry name" value="Ribonuclease H-like superfamily/Ribonuclease H"/>
    <property type="match status" value="1"/>
</dbReference>
<dbReference type="InterPro" id="IPR036397">
    <property type="entry name" value="RNaseH_sf"/>
</dbReference>
<dbReference type="Proteomes" id="UP001228690">
    <property type="component" value="Chromosome"/>
</dbReference>
<organism evidence="2 3">
    <name type="scientific">Candidatus Haliotispira prima</name>
    <dbReference type="NCBI Taxonomy" id="3034016"/>
    <lineage>
        <taxon>Bacteria</taxon>
        <taxon>Pseudomonadati</taxon>
        <taxon>Spirochaetota</taxon>
        <taxon>Spirochaetia</taxon>
        <taxon>Spirochaetales</taxon>
        <taxon>Spirochaetaceae</taxon>
        <taxon>Candidatus Haliotispira</taxon>
    </lineage>
</organism>
<evidence type="ECO:0000313" key="3">
    <source>
        <dbReference type="Proteomes" id="UP001228690"/>
    </source>
</evidence>
<dbReference type="EMBL" id="CP123443">
    <property type="protein sequence ID" value="WGK69464.1"/>
    <property type="molecule type" value="Genomic_DNA"/>
</dbReference>
<gene>
    <name evidence="2" type="ORF">P0082_00990</name>
</gene>
<evidence type="ECO:0000259" key="1">
    <source>
        <dbReference type="PROSITE" id="PS50994"/>
    </source>
</evidence>
<dbReference type="InterPro" id="IPR001584">
    <property type="entry name" value="Integrase_cat-core"/>
</dbReference>
<accession>A0ABY8MHG3</accession>
<dbReference type="PANTHER" id="PTHR35004:SF7">
    <property type="entry name" value="INTEGRASE PROTEIN"/>
    <property type="match status" value="1"/>
</dbReference>
<feature type="domain" description="Integrase catalytic" evidence="1">
    <location>
        <begin position="131"/>
        <end position="331"/>
    </location>
</feature>
<dbReference type="RefSeq" id="WP_326927647.1">
    <property type="nucleotide sequence ID" value="NZ_CP123443.1"/>
</dbReference>
<evidence type="ECO:0000313" key="2">
    <source>
        <dbReference type="EMBL" id="WGK69464.1"/>
    </source>
</evidence>
<keyword evidence="3" id="KW-1185">Reference proteome</keyword>
<sequence length="590" mass="66664">MTPEDFGKRWQDAQGRARGEIIAQMMQAFAWSKQTCYRKLSELGYKSGRKRREDAGVSAVSAENLLVLASMLREGLRDSGKEQLKIPEARSIMAMNGYEVEVSNRQLSRLLQEPEWNMKKLKQPKPHAHLRSLYPNHVWQIDPSYCTMYYLRSGRQVILDNKELYKNKHEMYEKLAKAKLKIWRYVCVDHYSGCIFTHYFNARGENQENLFEFFLSACSKKKDNPLHGVPEFLMMDKGSANTAKAMIVALSSLGVRVLTHQAGNSRTKGAVEKANDIVETTFEIRLKFEPLHSIEELNIACSAYFIAFNANAVPHRNSQINRPGGCFVRETLWLQIAVKQLRLLPDMALCRRLLVEPAQERQVQADMCISYMQHPFAKSKGLQGGLYSVGHLPVSVGQKVLVQALAFDGAAILLRYQTPEGREETAQIAEPLAVDGAGRLATSAVIGAQFEAVADDRQEKLRKQFEQLAHPQGKKPKATPFAHVNAGKGLQSHNQMIAAVHQHRREVKTIPKQGSPVNLGTVQIYEPEYSLPEALSKLRAMLEAEGRGYSKDYVALVQNALKRDKIPQGKLEELFRCITEANNECFYKQA</sequence>
<dbReference type="PROSITE" id="PS50994">
    <property type="entry name" value="INTEGRASE"/>
    <property type="match status" value="1"/>
</dbReference>
<dbReference type="SUPFAM" id="SSF53098">
    <property type="entry name" value="Ribonuclease H-like"/>
    <property type="match status" value="1"/>
</dbReference>
<dbReference type="PANTHER" id="PTHR35004">
    <property type="entry name" value="TRANSPOSASE RV3428C-RELATED"/>
    <property type="match status" value="1"/>
</dbReference>
<protein>
    <submittedName>
        <fullName evidence="2">Transposase family protein</fullName>
    </submittedName>
</protein>